<reference evidence="3" key="1">
    <citation type="submission" date="2017-04" db="EMBL/GenBank/DDBJ databases">
        <authorList>
            <person name="Varghese N."/>
            <person name="Submissions S."/>
        </authorList>
    </citation>
    <scope>NUCLEOTIDE SEQUENCE [LARGE SCALE GENOMIC DNA]</scope>
    <source>
        <strain evidence="3">RKEM611</strain>
    </source>
</reference>
<dbReference type="Proteomes" id="UP000192907">
    <property type="component" value="Unassembled WGS sequence"/>
</dbReference>
<dbReference type="STRING" id="1513793.SAMN06296036_11667"/>
<evidence type="ECO:0000313" key="2">
    <source>
        <dbReference type="EMBL" id="SMF52615.1"/>
    </source>
</evidence>
<protein>
    <submittedName>
        <fullName evidence="2">Uncharacterized conserved protein YbbK, DUF523 family</fullName>
    </submittedName>
</protein>
<proteinExistence type="predicted"/>
<name>A0A1Y6CEX8_9BACT</name>
<dbReference type="OrthoDB" id="495783at2"/>
<dbReference type="Pfam" id="PF04463">
    <property type="entry name" value="2-thiour_desulf"/>
    <property type="match status" value="1"/>
</dbReference>
<dbReference type="InterPro" id="IPR007553">
    <property type="entry name" value="2-thiour_desulf"/>
</dbReference>
<dbReference type="RefSeq" id="WP_132321782.1">
    <property type="nucleotide sequence ID" value="NZ_FWZT01000016.1"/>
</dbReference>
<dbReference type="PANTHER" id="PTHR30087">
    <property type="entry name" value="INNER MEMBRANE PROTEIN"/>
    <property type="match status" value="1"/>
</dbReference>
<accession>A0A1Y6CEX8</accession>
<dbReference type="AlphaFoldDB" id="A0A1Y6CEX8"/>
<dbReference type="InterPro" id="IPR013560">
    <property type="entry name" value="DUF1722"/>
</dbReference>
<gene>
    <name evidence="2" type="ORF">SAMN06296036_11667</name>
</gene>
<organism evidence="2 3">
    <name type="scientific">Pseudobacteriovorax antillogorgiicola</name>
    <dbReference type="NCBI Taxonomy" id="1513793"/>
    <lineage>
        <taxon>Bacteria</taxon>
        <taxon>Pseudomonadati</taxon>
        <taxon>Bdellovibrionota</taxon>
        <taxon>Oligoflexia</taxon>
        <taxon>Oligoflexales</taxon>
        <taxon>Pseudobacteriovoracaceae</taxon>
        <taxon>Pseudobacteriovorax</taxon>
    </lineage>
</organism>
<evidence type="ECO:0000259" key="1">
    <source>
        <dbReference type="Pfam" id="PF08349"/>
    </source>
</evidence>
<dbReference type="EMBL" id="FWZT01000016">
    <property type="protein sequence ID" value="SMF52615.1"/>
    <property type="molecule type" value="Genomic_DNA"/>
</dbReference>
<evidence type="ECO:0000313" key="3">
    <source>
        <dbReference type="Proteomes" id="UP000192907"/>
    </source>
</evidence>
<dbReference type="PANTHER" id="PTHR30087:SF0">
    <property type="entry name" value="INNER MEMBRANE PROTEIN"/>
    <property type="match status" value="1"/>
</dbReference>
<feature type="domain" description="DUF1722" evidence="1">
    <location>
        <begin position="192"/>
        <end position="308"/>
    </location>
</feature>
<keyword evidence="3" id="KW-1185">Reference proteome</keyword>
<sequence length="313" mass="35898">MESYARPKVAISACLLGKEVRYDGTGKKNRWIDTVLRDYVDFKPLCPEMAMGLGTPRETMRVVKDSQAKTLHLVTSKTRQDMTELAKTTVRELLDRDCADVDAFILMANSPMCGLKFVKVYESKNDIPHKDGSGFFAAALRERFPHVPIIEGPRLDDLGQREAFLSHLYMYHSLGAMEASPRALQEFHRAHKFLLLSYSPKLYRQMGPLVAQTSRSNIRESIQGYRKFMAQVFSGTRQTKHGSDALLHIYGFLKEGLRDDEKRYVLESIEQYRKGLYPISLPLKMLSLLNIRQENSYLHKQKIFSPFPLTLQA</sequence>
<dbReference type="Pfam" id="PF08349">
    <property type="entry name" value="DUF1722"/>
    <property type="match status" value="1"/>
</dbReference>